<dbReference type="InterPro" id="IPR029486">
    <property type="entry name" value="GH97_N"/>
</dbReference>
<gene>
    <name evidence="7" type="ORF">CA606_19490</name>
</gene>
<keyword evidence="1" id="KW-0378">Hydrolase</keyword>
<evidence type="ECO:0000256" key="2">
    <source>
        <dbReference type="ARBA" id="ARBA00023295"/>
    </source>
</evidence>
<dbReference type="InterPro" id="IPR017853">
    <property type="entry name" value="GH"/>
</dbReference>
<sequence>MTNRQTQSGWKLQMQATRHFLTALTAVGCLSAAGASALAADHAVTSPDGRTRITLSDQSGQANFTLQFKGETLIAPSPLGLVLDKGGALSGGVKIVGAASRSVDETYDLVVGKTRTARDRYNETTVEFLETGGLQRRLKVIARAYDDGVAFRYVLPDQPTLAGVAVRGEETRFDFADDDRCWALNLGRFGTSHEGEYDPVMAHGFRASALYELPVVCQTAKGATFALAEADLRNWAGLYLTGRGDGGLGLQAQLAPRLDDPSKAVLTRIGTDTVSSWRVVMVGETPGDLIASNLMTSLNPPTALSDTRWIKPGKAAWDWWNGGKTANAEGMTDAAMKGFIDFAAAQKLEYMLIDDGWYVGSGQAPAVLPGTDATRPIPAINIRDLVAYGRERGVGIMLWVHWKPMDAQMDEALAAYQAWGVKGIKVDFMDRNDQQMVDFYHRLLSKAGEHQLMVDLHGAYRPTGLVRTYPHYVTQEGVLGAEYNKWSRRITATHNVTLPFTRMLLGPMDYTPGGFRNVAPEAFKNQFILPTVQTTRGQALAMYVVYDSPLTMVSDSPITYAASPAGLDFISAVPTSWDETRVLSGEIGQHIVIARRKGADWWVGAMTNEAGRTVKVPLSFLGNGAFSAEIREDGAEPTALKTRTQSVKAGQTLSLKLAPSGGGVIRISPR</sequence>
<dbReference type="Pfam" id="PF10566">
    <property type="entry name" value="Glyco_hydro_97"/>
    <property type="match status" value="1"/>
</dbReference>
<evidence type="ECO:0000259" key="6">
    <source>
        <dbReference type="Pfam" id="PF14509"/>
    </source>
</evidence>
<dbReference type="PANTHER" id="PTHR35803">
    <property type="entry name" value="GLUCAN 1,4-ALPHA-GLUCOSIDASE SUSB-RELATED"/>
    <property type="match status" value="1"/>
</dbReference>
<dbReference type="Pfam" id="PF14508">
    <property type="entry name" value="GH97_N"/>
    <property type="match status" value="1"/>
</dbReference>
<dbReference type="GO" id="GO:0016798">
    <property type="term" value="F:hydrolase activity, acting on glycosyl bonds"/>
    <property type="evidence" value="ECO:0007669"/>
    <property type="project" value="UniProtKB-KW"/>
</dbReference>
<proteinExistence type="predicted"/>
<dbReference type="Pfam" id="PF14509">
    <property type="entry name" value="GH97_C"/>
    <property type="match status" value="1"/>
</dbReference>
<dbReference type="Gene3D" id="2.60.40.1180">
    <property type="entry name" value="Golgi alpha-mannosidase II"/>
    <property type="match status" value="1"/>
</dbReference>
<dbReference type="InterPro" id="IPR014718">
    <property type="entry name" value="GH-type_carb-bd"/>
</dbReference>
<evidence type="ECO:0000313" key="7">
    <source>
        <dbReference type="EMBL" id="ATC34344.1"/>
    </source>
</evidence>
<dbReference type="InterPro" id="IPR013785">
    <property type="entry name" value="Aldolase_TIM"/>
</dbReference>
<feature type="domain" description="Glycosyl-hydrolase 97 C-terminal oligomerisation" evidence="6">
    <location>
        <begin position="576"/>
        <end position="667"/>
    </location>
</feature>
<dbReference type="InterPro" id="IPR029483">
    <property type="entry name" value="GH97_C"/>
</dbReference>
<organism evidence="7 8">
    <name type="scientific">Caulobacter vibrioides</name>
    <name type="common">Caulobacter crescentus</name>
    <dbReference type="NCBI Taxonomy" id="155892"/>
    <lineage>
        <taxon>Bacteria</taxon>
        <taxon>Pseudomonadati</taxon>
        <taxon>Pseudomonadota</taxon>
        <taxon>Alphaproteobacteria</taxon>
        <taxon>Caulobacterales</taxon>
        <taxon>Caulobacteraceae</taxon>
        <taxon>Caulobacter</taxon>
    </lineage>
</organism>
<dbReference type="Proteomes" id="UP000217311">
    <property type="component" value="Chromosome"/>
</dbReference>
<protein>
    <submittedName>
        <fullName evidence="7">Alpha-glucosidase</fullName>
    </submittedName>
</protein>
<evidence type="ECO:0000256" key="1">
    <source>
        <dbReference type="ARBA" id="ARBA00022801"/>
    </source>
</evidence>
<evidence type="ECO:0000259" key="4">
    <source>
        <dbReference type="Pfam" id="PF10566"/>
    </source>
</evidence>
<keyword evidence="3" id="KW-0732">Signal</keyword>
<dbReference type="PROSITE" id="PS51257">
    <property type="entry name" value="PROKAR_LIPOPROTEIN"/>
    <property type="match status" value="1"/>
</dbReference>
<evidence type="ECO:0000313" key="8">
    <source>
        <dbReference type="Proteomes" id="UP000217311"/>
    </source>
</evidence>
<keyword evidence="2" id="KW-0326">Glycosidase</keyword>
<dbReference type="AlphaFoldDB" id="A0A290N3J8"/>
<feature type="domain" description="Glycosyl-hydrolase 97 catalytic" evidence="4">
    <location>
        <begin position="319"/>
        <end position="478"/>
    </location>
</feature>
<dbReference type="Gene3D" id="2.70.98.10">
    <property type="match status" value="1"/>
</dbReference>
<feature type="signal peptide" evidence="3">
    <location>
        <begin position="1"/>
        <end position="39"/>
    </location>
</feature>
<dbReference type="Gene3D" id="3.20.20.70">
    <property type="entry name" value="Aldolase class I"/>
    <property type="match status" value="1"/>
</dbReference>
<dbReference type="PANTHER" id="PTHR35803:SF2">
    <property type="entry name" value="RETAINING ALPHA-GALACTOSIDASE"/>
    <property type="match status" value="1"/>
</dbReference>
<evidence type="ECO:0000259" key="5">
    <source>
        <dbReference type="Pfam" id="PF14508"/>
    </source>
</evidence>
<reference evidence="8" key="1">
    <citation type="submission" date="2017-09" db="EMBL/GenBank/DDBJ databases">
        <title>Genome evolution observed in wild isolates of Caulobacter crescentus.</title>
        <authorList>
            <person name="Ely B."/>
            <person name="Wilson K."/>
            <person name="Scott D."/>
        </authorList>
    </citation>
    <scope>NUCLEOTIDE SEQUENCE [LARGE SCALE GENOMIC DNA]</scope>
    <source>
        <strain evidence="8">CB13b1a</strain>
    </source>
</reference>
<name>A0A290N3J8_CAUVI</name>
<dbReference type="EMBL" id="CP023315">
    <property type="protein sequence ID" value="ATC34344.1"/>
    <property type="molecule type" value="Genomic_DNA"/>
</dbReference>
<dbReference type="SUPFAM" id="SSF51445">
    <property type="entry name" value="(Trans)glycosidases"/>
    <property type="match status" value="1"/>
</dbReference>
<accession>A0A290N3J8</accession>
<dbReference type="InterPro" id="IPR013780">
    <property type="entry name" value="Glyco_hydro_b"/>
</dbReference>
<dbReference type="GO" id="GO:0030246">
    <property type="term" value="F:carbohydrate binding"/>
    <property type="evidence" value="ECO:0007669"/>
    <property type="project" value="InterPro"/>
</dbReference>
<feature type="chain" id="PRO_5012809766" evidence="3">
    <location>
        <begin position="40"/>
        <end position="670"/>
    </location>
</feature>
<dbReference type="InterPro" id="IPR052720">
    <property type="entry name" value="Glycosyl_hydrolase_97"/>
</dbReference>
<dbReference type="InterPro" id="IPR019563">
    <property type="entry name" value="GH97_catalytic"/>
</dbReference>
<feature type="domain" description="Glycosyl-hydrolase 97 N-terminal" evidence="5">
    <location>
        <begin position="44"/>
        <end position="301"/>
    </location>
</feature>
<evidence type="ECO:0000256" key="3">
    <source>
        <dbReference type="SAM" id="SignalP"/>
    </source>
</evidence>